<evidence type="ECO:0000313" key="2">
    <source>
        <dbReference type="Proteomes" id="UP000005426"/>
    </source>
</evidence>
<name>G9NIX1_HYPAI</name>
<organism evidence="1 2">
    <name type="scientific">Hypocrea atroviridis (strain ATCC 20476 / IMI 206040)</name>
    <name type="common">Trichoderma atroviride</name>
    <dbReference type="NCBI Taxonomy" id="452589"/>
    <lineage>
        <taxon>Eukaryota</taxon>
        <taxon>Fungi</taxon>
        <taxon>Dikarya</taxon>
        <taxon>Ascomycota</taxon>
        <taxon>Pezizomycotina</taxon>
        <taxon>Sordariomycetes</taxon>
        <taxon>Hypocreomycetidae</taxon>
        <taxon>Hypocreales</taxon>
        <taxon>Hypocreaceae</taxon>
        <taxon>Trichoderma</taxon>
    </lineage>
</organism>
<reference evidence="1 2" key="1">
    <citation type="journal article" date="2011" name="Genome Biol.">
        <title>Comparative genome sequence analysis underscores mycoparasitism as the ancestral life style of Trichoderma.</title>
        <authorList>
            <person name="Kubicek C.P."/>
            <person name="Herrera-Estrella A."/>
            <person name="Seidl-Seiboth V."/>
            <person name="Martinez D.A."/>
            <person name="Druzhinina I.S."/>
            <person name="Thon M."/>
            <person name="Zeilinger S."/>
            <person name="Casas-Flores S."/>
            <person name="Horwitz B.A."/>
            <person name="Mukherjee P.K."/>
            <person name="Mukherjee M."/>
            <person name="Kredics L."/>
            <person name="Alcaraz L.D."/>
            <person name="Aerts A."/>
            <person name="Antal Z."/>
            <person name="Atanasova L."/>
            <person name="Cervantes-Badillo M.G."/>
            <person name="Challacombe J."/>
            <person name="Chertkov O."/>
            <person name="McCluskey K."/>
            <person name="Coulpier F."/>
            <person name="Deshpande N."/>
            <person name="von Doehren H."/>
            <person name="Ebbole D.J."/>
            <person name="Esquivel-Naranjo E.U."/>
            <person name="Fekete E."/>
            <person name="Flipphi M."/>
            <person name="Glaser F."/>
            <person name="Gomez-Rodriguez E.Y."/>
            <person name="Gruber S."/>
            <person name="Han C."/>
            <person name="Henrissat B."/>
            <person name="Hermosa R."/>
            <person name="Hernandez-Onate M."/>
            <person name="Karaffa L."/>
            <person name="Kosti I."/>
            <person name="Le Crom S."/>
            <person name="Lindquist E."/>
            <person name="Lucas S."/>
            <person name="Luebeck M."/>
            <person name="Luebeck P.S."/>
            <person name="Margeot A."/>
            <person name="Metz B."/>
            <person name="Misra M."/>
            <person name="Nevalainen H."/>
            <person name="Omann M."/>
            <person name="Packer N."/>
            <person name="Perrone G."/>
            <person name="Uresti-Rivera E.E."/>
            <person name="Salamov A."/>
            <person name="Schmoll M."/>
            <person name="Seiboth B."/>
            <person name="Shapiro H."/>
            <person name="Sukno S."/>
            <person name="Tamayo-Ramos J.A."/>
            <person name="Tisch D."/>
            <person name="Wiest A."/>
            <person name="Wilkinson H.H."/>
            <person name="Zhang M."/>
            <person name="Coutinho P.M."/>
            <person name="Kenerley C.M."/>
            <person name="Monte E."/>
            <person name="Baker S.E."/>
            <person name="Grigoriev I.V."/>
        </authorList>
    </citation>
    <scope>NUCLEOTIDE SEQUENCE [LARGE SCALE GENOMIC DNA]</scope>
    <source>
        <strain evidence="2">ATCC 20476 / IMI 206040</strain>
    </source>
</reference>
<accession>G9NIX1</accession>
<gene>
    <name evidence="1" type="ORF">TRIATDRAFT_297624</name>
</gene>
<evidence type="ECO:0000313" key="1">
    <source>
        <dbReference type="EMBL" id="EHK49728.1"/>
    </source>
</evidence>
<dbReference type="Proteomes" id="UP000005426">
    <property type="component" value="Unassembled WGS sequence"/>
</dbReference>
<proteinExistence type="predicted"/>
<protein>
    <submittedName>
        <fullName evidence="1">Uncharacterized protein</fullName>
    </submittedName>
</protein>
<keyword evidence="2" id="KW-1185">Reference proteome</keyword>
<dbReference type="HOGENOM" id="CLU_2590072_0_0_1"/>
<comment type="caution">
    <text evidence="1">The sequence shown here is derived from an EMBL/GenBank/DDBJ whole genome shotgun (WGS) entry which is preliminary data.</text>
</comment>
<dbReference type="AlphaFoldDB" id="G9NIX1"/>
<dbReference type="EMBL" id="ABDG02000016">
    <property type="protein sequence ID" value="EHK49728.1"/>
    <property type="molecule type" value="Genomic_DNA"/>
</dbReference>
<sequence>MRIHSYESNIINVFDKHDNQLRRSELSVVSLMLEARMPDTDARSESEADFWRLERRTLSILYALKDATKAQGLRFSFEPR</sequence>